<proteinExistence type="predicted"/>
<accession>A0A4U5PIY2</accession>
<keyword evidence="2" id="KW-1185">Reference proteome</keyword>
<comment type="caution">
    <text evidence="1">The sequence shown here is derived from an EMBL/GenBank/DDBJ whole genome shotgun (WGS) entry which is preliminary data.</text>
</comment>
<protein>
    <submittedName>
        <fullName evidence="1">Uncharacterized protein</fullName>
    </submittedName>
</protein>
<dbReference type="Proteomes" id="UP000298663">
    <property type="component" value="Unassembled WGS sequence"/>
</dbReference>
<evidence type="ECO:0000313" key="1">
    <source>
        <dbReference type="EMBL" id="TKR96436.1"/>
    </source>
</evidence>
<reference evidence="1 2" key="2">
    <citation type="journal article" date="2019" name="G3 (Bethesda)">
        <title>Hybrid Assembly of the Genome of the Entomopathogenic Nematode Steinernema carpocapsae Identifies the X-Chromosome.</title>
        <authorList>
            <person name="Serra L."/>
            <person name="Macchietto M."/>
            <person name="Macias-Munoz A."/>
            <person name="McGill C.J."/>
            <person name="Rodriguez I.M."/>
            <person name="Rodriguez B."/>
            <person name="Murad R."/>
            <person name="Mortazavi A."/>
        </authorList>
    </citation>
    <scope>NUCLEOTIDE SEQUENCE [LARGE SCALE GENOMIC DNA]</scope>
    <source>
        <strain evidence="1 2">ALL</strain>
    </source>
</reference>
<sequence>MGSVFLTLLTDDQTHRLYCMDLEGCVFVINICLTLYKHVAPSLCQQSSLIMQFLPLVLSIFHLLAVLPSAHSWSGNYNITYVGSYVCGVLATVTTPIATRADVETAVVLDMLVNCGENAKMCLPVDKRNNSQQPKTLSKVNKLNLYNNLAFYHLTVELSSHYAVFSCPLLYLPSPRPLC</sequence>
<organism evidence="1 2">
    <name type="scientific">Steinernema carpocapsae</name>
    <name type="common">Entomopathogenic nematode</name>
    <dbReference type="NCBI Taxonomy" id="34508"/>
    <lineage>
        <taxon>Eukaryota</taxon>
        <taxon>Metazoa</taxon>
        <taxon>Ecdysozoa</taxon>
        <taxon>Nematoda</taxon>
        <taxon>Chromadorea</taxon>
        <taxon>Rhabditida</taxon>
        <taxon>Tylenchina</taxon>
        <taxon>Panagrolaimomorpha</taxon>
        <taxon>Strongyloidoidea</taxon>
        <taxon>Steinernematidae</taxon>
        <taxon>Steinernema</taxon>
    </lineage>
</organism>
<evidence type="ECO:0000313" key="2">
    <source>
        <dbReference type="Proteomes" id="UP000298663"/>
    </source>
</evidence>
<reference evidence="1 2" key="1">
    <citation type="journal article" date="2015" name="Genome Biol.">
        <title>Comparative genomics of Steinernema reveals deeply conserved gene regulatory networks.</title>
        <authorList>
            <person name="Dillman A.R."/>
            <person name="Macchietto M."/>
            <person name="Porter C.F."/>
            <person name="Rogers A."/>
            <person name="Williams B."/>
            <person name="Antoshechkin I."/>
            <person name="Lee M.M."/>
            <person name="Goodwin Z."/>
            <person name="Lu X."/>
            <person name="Lewis E.E."/>
            <person name="Goodrich-Blair H."/>
            <person name="Stock S.P."/>
            <person name="Adams B.J."/>
            <person name="Sternberg P.W."/>
            <person name="Mortazavi A."/>
        </authorList>
    </citation>
    <scope>NUCLEOTIDE SEQUENCE [LARGE SCALE GENOMIC DNA]</scope>
    <source>
        <strain evidence="1 2">ALL</strain>
    </source>
</reference>
<name>A0A4U5PIY2_STECR</name>
<gene>
    <name evidence="1" type="ORF">L596_010451</name>
</gene>
<dbReference type="EMBL" id="AZBU02000002">
    <property type="protein sequence ID" value="TKR96436.1"/>
    <property type="molecule type" value="Genomic_DNA"/>
</dbReference>
<dbReference type="AlphaFoldDB" id="A0A4U5PIY2"/>